<organism evidence="2 3">
    <name type="scientific">Ichthyophthirius multifiliis</name>
    <name type="common">White spot disease agent</name>
    <name type="synonym">Ich</name>
    <dbReference type="NCBI Taxonomy" id="5932"/>
    <lineage>
        <taxon>Eukaryota</taxon>
        <taxon>Sar</taxon>
        <taxon>Alveolata</taxon>
        <taxon>Ciliophora</taxon>
        <taxon>Intramacronucleata</taxon>
        <taxon>Oligohymenophorea</taxon>
        <taxon>Hymenostomatida</taxon>
        <taxon>Ophryoglenina</taxon>
        <taxon>Ichthyophthirius</taxon>
    </lineage>
</organism>
<dbReference type="RefSeq" id="XP_004029802.1">
    <property type="nucleotide sequence ID" value="XM_004029754.1"/>
</dbReference>
<proteinExistence type="predicted"/>
<evidence type="ECO:0000313" key="3">
    <source>
        <dbReference type="Proteomes" id="UP000008983"/>
    </source>
</evidence>
<keyword evidence="2" id="KW-0808">Transferase</keyword>
<dbReference type="STRING" id="857967.G0R1R4"/>
<dbReference type="AlphaFoldDB" id="G0R1R4"/>
<dbReference type="PANTHER" id="PTHR43215">
    <property type="entry name" value="RADIAL SPOKE HEAD 1 HOMOLOG"/>
    <property type="match status" value="1"/>
</dbReference>
<evidence type="ECO:0000313" key="2">
    <source>
        <dbReference type="EMBL" id="EGR28566.1"/>
    </source>
</evidence>
<dbReference type="InterPro" id="IPR003409">
    <property type="entry name" value="MORN"/>
</dbReference>
<sequence length="312" mass="36713">MEYFGEIDLNYSKIGIGTLKSEFYQFNGFFDKNFPEGYGKEICNKIIYEGNFKQGLYDGYGILSFPNGRVYKGFFNKHMFHGQGELIGDEGNKYEGIWNQGILLEGKIVYVDGSFYKGTIKNNFLKNGIGSKFYYREQGVYIGNFLNNLRHGEGTFLYDNGSKFEGKWENNEFKQGNYHLKIENEEYFLNSGFWINKIKKGIEQRYFFQEKGLYKGEFLNGKMNGFGIFKYANGNVYEGQWKDNLFQGDGIFYFKPQDQFRKGDVYNGQFQKGKFQGFGCYLNNKQNKYFIGKNYKLQIYFLFYLICRFLGK</sequence>
<dbReference type="OMA" id="SHNKRIF"/>
<dbReference type="PANTHER" id="PTHR43215:SF14">
    <property type="entry name" value="RADIAL SPOKE HEAD 1 HOMOLOG"/>
    <property type="match status" value="1"/>
</dbReference>
<dbReference type="GO" id="GO:0008168">
    <property type="term" value="F:methyltransferase activity"/>
    <property type="evidence" value="ECO:0007669"/>
    <property type="project" value="UniProtKB-KW"/>
</dbReference>
<keyword evidence="2" id="KW-0489">Methyltransferase</keyword>
<name>G0R1R4_ICHMU</name>
<protein>
    <submittedName>
        <fullName evidence="2">Radial spoke head protein, putative</fullName>
        <ecNumber evidence="2">2.1.1.43</ecNumber>
    </submittedName>
</protein>
<keyword evidence="1" id="KW-0677">Repeat</keyword>
<dbReference type="EC" id="2.1.1.43" evidence="2"/>
<dbReference type="GeneID" id="14904656"/>
<dbReference type="EMBL" id="GL984229">
    <property type="protein sequence ID" value="EGR28566.1"/>
    <property type="molecule type" value="Genomic_DNA"/>
</dbReference>
<dbReference type="OrthoDB" id="300500at2759"/>
<dbReference type="eggNOG" id="KOG0231">
    <property type="taxonomic scope" value="Eukaryota"/>
</dbReference>
<keyword evidence="3" id="KW-1185">Reference proteome</keyword>
<evidence type="ECO:0000256" key="1">
    <source>
        <dbReference type="ARBA" id="ARBA00022737"/>
    </source>
</evidence>
<dbReference type="SUPFAM" id="SSF82185">
    <property type="entry name" value="Histone H3 K4-specific methyltransferase SET7/9 N-terminal domain"/>
    <property type="match status" value="2"/>
</dbReference>
<gene>
    <name evidence="2" type="ORF">IMG5_172380</name>
</gene>
<accession>G0R1R4</accession>
<reference evidence="2 3" key="1">
    <citation type="submission" date="2011-07" db="EMBL/GenBank/DDBJ databases">
        <authorList>
            <person name="Coyne R."/>
            <person name="Brami D."/>
            <person name="Johnson J."/>
            <person name="Hostetler J."/>
            <person name="Hannick L."/>
            <person name="Clark T."/>
            <person name="Cassidy-Hanley D."/>
            <person name="Inman J."/>
        </authorList>
    </citation>
    <scope>NUCLEOTIDE SEQUENCE [LARGE SCALE GENOMIC DNA]</scope>
    <source>
        <strain evidence="2 3">G5</strain>
    </source>
</reference>
<dbReference type="Gene3D" id="2.20.110.10">
    <property type="entry name" value="Histone H3 K4-specific methyltransferase SET7/9 N-terminal domain"/>
    <property type="match status" value="3"/>
</dbReference>
<dbReference type="Proteomes" id="UP000008983">
    <property type="component" value="Unassembled WGS sequence"/>
</dbReference>
<dbReference type="InParanoid" id="G0R1R4"/>
<dbReference type="SMART" id="SM00698">
    <property type="entry name" value="MORN"/>
    <property type="match status" value="6"/>
</dbReference>
<dbReference type="GO" id="GO:0032259">
    <property type="term" value="P:methylation"/>
    <property type="evidence" value="ECO:0007669"/>
    <property type="project" value="UniProtKB-KW"/>
</dbReference>
<dbReference type="Pfam" id="PF02493">
    <property type="entry name" value="MORN"/>
    <property type="match status" value="7"/>
</dbReference>